<name>A0A4R2T0R4_9PAST</name>
<protein>
    <submittedName>
        <fullName evidence="1">Pilus assembly protein CpaE</fullName>
    </submittedName>
</protein>
<evidence type="ECO:0000313" key="2">
    <source>
        <dbReference type="Proteomes" id="UP000295763"/>
    </source>
</evidence>
<organism evidence="1 2">
    <name type="scientific">Cricetibacter osteomyelitidis</name>
    <dbReference type="NCBI Taxonomy" id="1521931"/>
    <lineage>
        <taxon>Bacteria</taxon>
        <taxon>Pseudomonadati</taxon>
        <taxon>Pseudomonadota</taxon>
        <taxon>Gammaproteobacteria</taxon>
        <taxon>Pasteurellales</taxon>
        <taxon>Pasteurellaceae</taxon>
        <taxon>Cricetibacter</taxon>
    </lineage>
</organism>
<comment type="caution">
    <text evidence="1">The sequence shown here is derived from an EMBL/GenBank/DDBJ whole genome shotgun (WGS) entry which is preliminary data.</text>
</comment>
<dbReference type="InterPro" id="IPR027417">
    <property type="entry name" value="P-loop_NTPase"/>
</dbReference>
<dbReference type="Proteomes" id="UP000295763">
    <property type="component" value="Unassembled WGS sequence"/>
</dbReference>
<evidence type="ECO:0000313" key="1">
    <source>
        <dbReference type="EMBL" id="TCP94656.1"/>
    </source>
</evidence>
<dbReference type="RefSeq" id="WP_131977272.1">
    <property type="nucleotide sequence ID" value="NZ_SLYB01000016.1"/>
</dbReference>
<dbReference type="AlphaFoldDB" id="A0A4R2T0R4"/>
<dbReference type="EMBL" id="SLYB01000016">
    <property type="protein sequence ID" value="TCP94656.1"/>
    <property type="molecule type" value="Genomic_DNA"/>
</dbReference>
<dbReference type="SUPFAM" id="SSF52540">
    <property type="entry name" value="P-loop containing nucleoside triphosphate hydrolases"/>
    <property type="match status" value="1"/>
</dbReference>
<keyword evidence="2" id="KW-1185">Reference proteome</keyword>
<dbReference type="Gene3D" id="3.40.50.300">
    <property type="entry name" value="P-loop containing nucleotide triphosphate hydrolases"/>
    <property type="match status" value="1"/>
</dbReference>
<gene>
    <name evidence="1" type="ORF">EDC44_11618</name>
</gene>
<reference evidence="1 2" key="1">
    <citation type="submission" date="2019-03" db="EMBL/GenBank/DDBJ databases">
        <title>Genomic Encyclopedia of Type Strains, Phase IV (KMG-IV): sequencing the most valuable type-strain genomes for metagenomic binning, comparative biology and taxonomic classification.</title>
        <authorList>
            <person name="Goeker M."/>
        </authorList>
    </citation>
    <scope>NUCLEOTIDE SEQUENCE [LARGE SCALE GENOMIC DNA]</scope>
    <source>
        <strain evidence="1 2">DSM 28404</strain>
    </source>
</reference>
<dbReference type="OrthoDB" id="7066706at2"/>
<accession>A0A4R2T0R4</accession>
<sequence>MLLLDEGSTAVDSMRKVAVLSKNESTTKEVAQLLRTKGLENVKLVQENIFSDFRETFSVEDILGVIVDIGDESDVKIISEHIRSVVPQNMWCCVIGQSDSISLAQKLLEEGILYFHSGSQLNQMVGKILSGVNIPLVRNTVKINVLSCKGGIGASFISSHIASEISLIKKVKVMVVQGSNGSQDLDLLFDKNMPGDIVEYMPNLDLLKGDPALLSTPVKERYNFIIYDQPIFNVAKDDFEKFLHNSNTFILVVNRTIGALRVAKQFLDECERIRNTSGKPIRTFICISDHNAETSKLMAKRDIETLLKCSVDAIIPHLKKTAVNNVLSVNLGRNGKKELDSFVMKVIGAVPRNKLQTKKSLFASLFGALTNK</sequence>
<proteinExistence type="predicted"/>